<evidence type="ECO:0000256" key="10">
    <source>
        <dbReference type="ARBA" id="ARBA00054914"/>
    </source>
</evidence>
<comment type="caution">
    <text evidence="12">Lacks conserved residue(s) required for the propagation of feature annotation.</text>
</comment>
<dbReference type="GO" id="GO:0004749">
    <property type="term" value="F:ribose phosphate diphosphokinase activity"/>
    <property type="evidence" value="ECO:0007669"/>
    <property type="project" value="UniProtKB-UniRule"/>
</dbReference>
<organism evidence="14 15">
    <name type="scientific">Tumebacillus permanentifrigoris</name>
    <dbReference type="NCBI Taxonomy" id="378543"/>
    <lineage>
        <taxon>Bacteria</taxon>
        <taxon>Bacillati</taxon>
        <taxon>Bacillota</taxon>
        <taxon>Bacilli</taxon>
        <taxon>Bacillales</taxon>
        <taxon>Alicyclobacillaceae</taxon>
        <taxon>Tumebacillus</taxon>
    </lineage>
</organism>
<evidence type="ECO:0000256" key="5">
    <source>
        <dbReference type="ARBA" id="ARBA00022741"/>
    </source>
</evidence>
<dbReference type="InterPro" id="IPR037515">
    <property type="entry name" value="Rib-P_diPkinase_bac"/>
</dbReference>
<dbReference type="GO" id="GO:0016301">
    <property type="term" value="F:kinase activity"/>
    <property type="evidence" value="ECO:0007669"/>
    <property type="project" value="UniProtKB-KW"/>
</dbReference>
<keyword evidence="2 12" id="KW-0808">Transferase</keyword>
<dbReference type="PANTHER" id="PTHR10210:SF41">
    <property type="entry name" value="RIBOSE-PHOSPHATE PYROPHOSPHOKINASE 1, CHLOROPLASTIC"/>
    <property type="match status" value="1"/>
</dbReference>
<dbReference type="GO" id="GO:0005524">
    <property type="term" value="F:ATP binding"/>
    <property type="evidence" value="ECO:0007669"/>
    <property type="project" value="UniProtKB-KW"/>
</dbReference>
<dbReference type="NCBIfam" id="NF002320">
    <property type="entry name" value="PRK01259.1"/>
    <property type="match status" value="1"/>
</dbReference>
<proteinExistence type="inferred from homology"/>
<feature type="domain" description="Ribose-phosphate pyrophosphokinase N-terminal" evidence="13">
    <location>
        <begin position="8"/>
        <end position="124"/>
    </location>
</feature>
<dbReference type="RefSeq" id="WP_109688944.1">
    <property type="nucleotide sequence ID" value="NZ_QGGL01000008.1"/>
</dbReference>
<dbReference type="NCBIfam" id="TIGR01251">
    <property type="entry name" value="ribP_PPkin"/>
    <property type="match status" value="1"/>
</dbReference>
<evidence type="ECO:0000256" key="4">
    <source>
        <dbReference type="ARBA" id="ARBA00022727"/>
    </source>
</evidence>
<keyword evidence="15" id="KW-1185">Reference proteome</keyword>
<comment type="pathway">
    <text evidence="1 12">Metabolic intermediate biosynthesis; 5-phospho-alpha-D-ribose 1-diphosphate biosynthesis; 5-phospho-alpha-D-ribose 1-diphosphate from D-ribose 5-phosphate (route I): step 1/1.</text>
</comment>
<name>A0A316D8B4_9BACL</name>
<dbReference type="PANTHER" id="PTHR10210">
    <property type="entry name" value="RIBOSE-PHOSPHATE DIPHOSPHOKINASE FAMILY MEMBER"/>
    <property type="match status" value="1"/>
</dbReference>
<dbReference type="InterPro" id="IPR029099">
    <property type="entry name" value="Pribosyltran_N"/>
</dbReference>
<keyword evidence="4 12" id="KW-0545">Nucleotide biosynthesis</keyword>
<feature type="binding site" evidence="12">
    <location>
        <position position="134"/>
    </location>
    <ligand>
        <name>Mg(2+)</name>
        <dbReference type="ChEBI" id="CHEBI:18420"/>
    </ligand>
</feature>
<gene>
    <name evidence="12" type="primary">prs</name>
    <name evidence="14" type="ORF">C7459_10844</name>
</gene>
<dbReference type="Proteomes" id="UP000245634">
    <property type="component" value="Unassembled WGS sequence"/>
</dbReference>
<feature type="active site" evidence="12">
    <location>
        <position position="196"/>
    </location>
</feature>
<reference evidence="14 15" key="1">
    <citation type="submission" date="2018-05" db="EMBL/GenBank/DDBJ databases">
        <title>Genomic Encyclopedia of Type Strains, Phase IV (KMG-IV): sequencing the most valuable type-strain genomes for metagenomic binning, comparative biology and taxonomic classification.</title>
        <authorList>
            <person name="Goeker M."/>
        </authorList>
    </citation>
    <scope>NUCLEOTIDE SEQUENCE [LARGE SCALE GENOMIC DNA]</scope>
    <source>
        <strain evidence="14 15">DSM 18773</strain>
    </source>
</reference>
<dbReference type="InterPro" id="IPR005946">
    <property type="entry name" value="Rib-P_diPkinase"/>
</dbReference>
<dbReference type="Pfam" id="PF14572">
    <property type="entry name" value="Pribosyl_synth"/>
    <property type="match status" value="1"/>
</dbReference>
<feature type="binding site" evidence="12">
    <location>
        <begin position="226"/>
        <end position="230"/>
    </location>
    <ligand>
        <name>D-ribose 5-phosphate</name>
        <dbReference type="ChEBI" id="CHEBI:78346"/>
    </ligand>
</feature>
<comment type="subunit">
    <text evidence="12">Homohexamer.</text>
</comment>
<dbReference type="SMART" id="SM01400">
    <property type="entry name" value="Pribosyltran_N"/>
    <property type="match status" value="1"/>
</dbReference>
<keyword evidence="3 12" id="KW-0479">Metal-binding</keyword>
<evidence type="ECO:0000256" key="11">
    <source>
        <dbReference type="ARBA" id="ARBA00061444"/>
    </source>
</evidence>
<comment type="catalytic activity">
    <reaction evidence="9 12">
        <text>D-ribose 5-phosphate + ATP = 5-phospho-alpha-D-ribose 1-diphosphate + AMP + H(+)</text>
        <dbReference type="Rhea" id="RHEA:15609"/>
        <dbReference type="ChEBI" id="CHEBI:15378"/>
        <dbReference type="ChEBI" id="CHEBI:30616"/>
        <dbReference type="ChEBI" id="CHEBI:58017"/>
        <dbReference type="ChEBI" id="CHEBI:78346"/>
        <dbReference type="ChEBI" id="CHEBI:456215"/>
        <dbReference type="EC" id="2.7.6.1"/>
    </reaction>
</comment>
<dbReference type="FunFam" id="3.40.50.2020:FF:000001">
    <property type="entry name" value="Ribose-phosphate pyrophosphokinase"/>
    <property type="match status" value="1"/>
</dbReference>
<evidence type="ECO:0000259" key="13">
    <source>
        <dbReference type="Pfam" id="PF13793"/>
    </source>
</evidence>
<dbReference type="InterPro" id="IPR000836">
    <property type="entry name" value="PRTase_dom"/>
</dbReference>
<keyword evidence="6 12" id="KW-0418">Kinase</keyword>
<dbReference type="EC" id="2.7.6.1" evidence="12"/>
<dbReference type="InterPro" id="IPR029057">
    <property type="entry name" value="PRTase-like"/>
</dbReference>
<evidence type="ECO:0000313" key="15">
    <source>
        <dbReference type="Proteomes" id="UP000245634"/>
    </source>
</evidence>
<keyword evidence="5 12" id="KW-0547">Nucleotide-binding</keyword>
<keyword evidence="12" id="KW-0963">Cytoplasm</keyword>
<dbReference type="GO" id="GO:0005737">
    <property type="term" value="C:cytoplasm"/>
    <property type="evidence" value="ECO:0007669"/>
    <property type="project" value="UniProtKB-SubCell"/>
</dbReference>
<evidence type="ECO:0000256" key="2">
    <source>
        <dbReference type="ARBA" id="ARBA00022679"/>
    </source>
</evidence>
<accession>A0A316D8B4</accession>
<feature type="binding site" evidence="12">
    <location>
        <position position="173"/>
    </location>
    <ligand>
        <name>Mg(2+)</name>
        <dbReference type="ChEBI" id="CHEBI:18420"/>
    </ligand>
</feature>
<dbReference type="GO" id="GO:0006015">
    <property type="term" value="P:5-phosphoribose 1-diphosphate biosynthetic process"/>
    <property type="evidence" value="ECO:0007669"/>
    <property type="project" value="UniProtKB-UniRule"/>
</dbReference>
<dbReference type="Pfam" id="PF13793">
    <property type="entry name" value="Pribosyltran_N"/>
    <property type="match status" value="1"/>
</dbReference>
<evidence type="ECO:0000256" key="3">
    <source>
        <dbReference type="ARBA" id="ARBA00022723"/>
    </source>
</evidence>
<evidence type="ECO:0000256" key="6">
    <source>
        <dbReference type="ARBA" id="ARBA00022777"/>
    </source>
</evidence>
<comment type="cofactor">
    <cofactor evidence="12">
        <name>Mg(2+)</name>
        <dbReference type="ChEBI" id="CHEBI:18420"/>
    </cofactor>
    <text evidence="12">Binds 2 Mg(2+) ions per subunit.</text>
</comment>
<evidence type="ECO:0000256" key="1">
    <source>
        <dbReference type="ARBA" id="ARBA00004996"/>
    </source>
</evidence>
<dbReference type="SUPFAM" id="SSF53271">
    <property type="entry name" value="PRTase-like"/>
    <property type="match status" value="2"/>
</dbReference>
<evidence type="ECO:0000256" key="12">
    <source>
        <dbReference type="HAMAP-Rule" id="MF_00583"/>
    </source>
</evidence>
<dbReference type="GO" id="GO:0000287">
    <property type="term" value="F:magnesium ion binding"/>
    <property type="evidence" value="ECO:0007669"/>
    <property type="project" value="UniProtKB-UniRule"/>
</dbReference>
<dbReference type="AlphaFoldDB" id="A0A316D8B4"/>
<dbReference type="UniPathway" id="UPA00087">
    <property type="reaction ID" value="UER00172"/>
</dbReference>
<comment type="similarity">
    <text evidence="11 12">Belongs to the ribose-phosphate pyrophosphokinase family. Class I subfamily.</text>
</comment>
<evidence type="ECO:0000313" key="14">
    <source>
        <dbReference type="EMBL" id="PWK13026.1"/>
    </source>
</evidence>
<evidence type="ECO:0000256" key="8">
    <source>
        <dbReference type="ARBA" id="ARBA00022842"/>
    </source>
</evidence>
<sequence>MKRPGDDVKIFSGSSNPQLAEEVCHLLGLTLGDAMISRFKSGEVHVNIKESVRGADVYVIQSFCHPVNEHFVELMVMIDALKRSSAGMINVILPYYGYARQEKQDSPREPITAKMVADVLTTVGAERIITMDLHAAAIQGFFNIPVDHMTALDLIADYLRTKDLSNAIIISPDAGRAKTAERLATYLDLPVALMNKRRPKHNEAEITHVIGEVEGKVPIIIEDMIDTGGTIIKVIESLVEHGARPEVLLGATHAIFSDPAHERLQHPAIREVIVTDTFPIQNLRLPKLTVLSSAPLFAEAIHRIHNNRSMSMLFGESSYQGSEAGES</sequence>
<keyword evidence="8 12" id="KW-0460">Magnesium</keyword>
<feature type="binding site" evidence="12">
    <location>
        <position position="198"/>
    </location>
    <ligand>
        <name>D-ribose 5-phosphate</name>
        <dbReference type="ChEBI" id="CHEBI:78346"/>
    </ligand>
</feature>
<comment type="subcellular location">
    <subcellularLocation>
        <location evidence="12">Cytoplasm</location>
    </subcellularLocation>
</comment>
<dbReference type="GO" id="GO:0006164">
    <property type="term" value="P:purine nucleotide biosynthetic process"/>
    <property type="evidence" value="ECO:0007669"/>
    <property type="project" value="TreeGrafter"/>
</dbReference>
<dbReference type="EMBL" id="QGGL01000008">
    <property type="protein sequence ID" value="PWK13026.1"/>
    <property type="molecule type" value="Genomic_DNA"/>
</dbReference>
<dbReference type="OrthoDB" id="9777067at2"/>
<dbReference type="GO" id="GO:0002189">
    <property type="term" value="C:ribose phosphate diphosphokinase complex"/>
    <property type="evidence" value="ECO:0007669"/>
    <property type="project" value="TreeGrafter"/>
</dbReference>
<feature type="binding site" evidence="12">
    <location>
        <begin position="100"/>
        <end position="101"/>
    </location>
    <ligand>
        <name>ATP</name>
        <dbReference type="ChEBI" id="CHEBI:30616"/>
    </ligand>
</feature>
<keyword evidence="7 12" id="KW-0067">ATP-binding</keyword>
<comment type="function">
    <text evidence="10 12">Involved in the biosynthesis of the central metabolite phospho-alpha-D-ribosyl-1-pyrophosphate (PRPP) via the transfer of pyrophosphoryl group from ATP to 1-hydroxyl of ribose-5-phosphate (Rib-5-P).</text>
</comment>
<dbReference type="CDD" id="cd06223">
    <property type="entry name" value="PRTases_typeI"/>
    <property type="match status" value="1"/>
</dbReference>
<comment type="caution">
    <text evidence="14">The sequence shown here is derived from an EMBL/GenBank/DDBJ whole genome shotgun (WGS) entry which is preliminary data.</text>
</comment>
<protein>
    <recommendedName>
        <fullName evidence="12">Ribose-phosphate pyrophosphokinase</fullName>
        <shortName evidence="12">RPPK</shortName>
        <ecNumber evidence="12">2.7.6.1</ecNumber>
    </recommendedName>
    <alternativeName>
        <fullName evidence="12">5-phospho-D-ribosyl alpha-1-diphosphate synthase</fullName>
    </alternativeName>
    <alternativeName>
        <fullName evidence="12">Phosphoribosyl diphosphate synthase</fullName>
    </alternativeName>
    <alternativeName>
        <fullName evidence="12">Phosphoribosyl pyrophosphate synthase</fullName>
        <shortName evidence="12">P-Rib-PP synthase</shortName>
        <shortName evidence="12">PRPP synthase</shortName>
        <shortName evidence="12">PRPPase</shortName>
    </alternativeName>
</protein>
<evidence type="ECO:0000256" key="7">
    <source>
        <dbReference type="ARBA" id="ARBA00022840"/>
    </source>
</evidence>
<dbReference type="HAMAP" id="MF_00583_B">
    <property type="entry name" value="RibP_PPkinase_B"/>
    <property type="match status" value="1"/>
</dbReference>
<dbReference type="Gene3D" id="3.40.50.2020">
    <property type="match status" value="2"/>
</dbReference>
<evidence type="ECO:0000256" key="9">
    <source>
        <dbReference type="ARBA" id="ARBA00049535"/>
    </source>
</evidence>